<proteinExistence type="predicted"/>
<dbReference type="RefSeq" id="WP_187569049.1">
    <property type="nucleotide sequence ID" value="NZ_CP060711.1"/>
</dbReference>
<evidence type="ECO:0000313" key="2">
    <source>
        <dbReference type="EMBL" id="QNN45283.1"/>
    </source>
</evidence>
<reference evidence="2 3" key="1">
    <citation type="submission" date="2020-08" db="EMBL/GenBank/DDBJ databases">
        <title>Genome sequence of Thermomonas brevis KACC 16975T.</title>
        <authorList>
            <person name="Hyun D.-W."/>
            <person name="Bae J.-W."/>
        </authorList>
    </citation>
    <scope>NUCLEOTIDE SEQUENCE [LARGE SCALE GENOMIC DNA]</scope>
    <source>
        <strain evidence="2 3">KACC 16975</strain>
    </source>
</reference>
<feature type="transmembrane region" description="Helical" evidence="1">
    <location>
        <begin position="92"/>
        <end position="113"/>
    </location>
</feature>
<gene>
    <name evidence="2" type="ORF">H9L17_08515</name>
</gene>
<keyword evidence="1" id="KW-0812">Transmembrane</keyword>
<dbReference type="EMBL" id="CP060711">
    <property type="protein sequence ID" value="QNN45283.1"/>
    <property type="molecule type" value="Genomic_DNA"/>
</dbReference>
<feature type="transmembrane region" description="Helical" evidence="1">
    <location>
        <begin position="59"/>
        <end position="80"/>
    </location>
</feature>
<keyword evidence="3" id="KW-1185">Reference proteome</keyword>
<dbReference type="KEGG" id="tbv:H9L17_08515"/>
<evidence type="ECO:0000256" key="1">
    <source>
        <dbReference type="SAM" id="Phobius"/>
    </source>
</evidence>
<protein>
    <submittedName>
        <fullName evidence="2">Uncharacterized protein</fullName>
    </submittedName>
</protein>
<dbReference type="Proteomes" id="UP000515977">
    <property type="component" value="Chromosome"/>
</dbReference>
<feature type="transmembrane region" description="Helical" evidence="1">
    <location>
        <begin position="31"/>
        <end position="53"/>
    </location>
</feature>
<name>A0A7G9QPK8_9GAMM</name>
<keyword evidence="1" id="KW-0472">Membrane</keyword>
<organism evidence="2 3">
    <name type="scientific">Thermomonas brevis</name>
    <dbReference type="NCBI Taxonomy" id="215691"/>
    <lineage>
        <taxon>Bacteria</taxon>
        <taxon>Pseudomonadati</taxon>
        <taxon>Pseudomonadota</taxon>
        <taxon>Gammaproteobacteria</taxon>
        <taxon>Lysobacterales</taxon>
        <taxon>Lysobacteraceae</taxon>
        <taxon>Thermomonas</taxon>
    </lineage>
</organism>
<accession>A0A7G9QPK8</accession>
<keyword evidence="1" id="KW-1133">Transmembrane helix</keyword>
<evidence type="ECO:0000313" key="3">
    <source>
        <dbReference type="Proteomes" id="UP000515977"/>
    </source>
</evidence>
<sequence>MLKYALMVFFVGALGGLFLASFVLRGRLAPWAVSLLHALLGASGLALLLLGVVDAEGGALAIAALCVLLVAAGFGFYLATIHYNKTVAIKRVVLAHAGVAVTGVGLLIAAILMS</sequence>
<feature type="transmembrane region" description="Helical" evidence="1">
    <location>
        <begin position="6"/>
        <end position="24"/>
    </location>
</feature>
<dbReference type="AlphaFoldDB" id="A0A7G9QPK8"/>